<evidence type="ECO:0000313" key="2">
    <source>
        <dbReference type="Proteomes" id="UP000184462"/>
    </source>
</evidence>
<name>A0A1M4X512_9FLAO</name>
<dbReference type="Proteomes" id="UP000184462">
    <property type="component" value="Unassembled WGS sequence"/>
</dbReference>
<dbReference type="PANTHER" id="PTHR38471:SF2">
    <property type="entry name" value="FOUR HELIX BUNDLE PROTEIN"/>
    <property type="match status" value="1"/>
</dbReference>
<reference evidence="1 2" key="1">
    <citation type="submission" date="2016-11" db="EMBL/GenBank/DDBJ databases">
        <authorList>
            <person name="Jaros S."/>
            <person name="Januszkiewicz K."/>
            <person name="Wedrychowicz H."/>
        </authorList>
    </citation>
    <scope>NUCLEOTIDE SEQUENCE [LARGE SCALE GENOMIC DNA]</scope>
    <source>
        <strain evidence="1 2">DSM 25661</strain>
    </source>
</reference>
<dbReference type="Pfam" id="PF05635">
    <property type="entry name" value="23S_rRNA_IVP"/>
    <property type="match status" value="1"/>
</dbReference>
<sequence length="117" mass="13127">MGHKDLDVWKESMVLVKMIYKMSSQFPKSEAYGLTSQLRRAAVSIPTNIAEGSARNGLKELHQFIGIAMGSASEVDTLVIIAKNLDYTANDIEPIEKQLNLVRKLLIGYKKYIKTKI</sequence>
<proteinExistence type="predicted"/>
<evidence type="ECO:0000313" key="1">
    <source>
        <dbReference type="EMBL" id="SHE88517.1"/>
    </source>
</evidence>
<organism evidence="1 2">
    <name type="scientific">Psychroflexus salarius</name>
    <dbReference type="NCBI Taxonomy" id="1155689"/>
    <lineage>
        <taxon>Bacteria</taxon>
        <taxon>Pseudomonadati</taxon>
        <taxon>Bacteroidota</taxon>
        <taxon>Flavobacteriia</taxon>
        <taxon>Flavobacteriales</taxon>
        <taxon>Flavobacteriaceae</taxon>
        <taxon>Psychroflexus</taxon>
    </lineage>
</organism>
<dbReference type="AlphaFoldDB" id="A0A1M4X512"/>
<dbReference type="CDD" id="cd16377">
    <property type="entry name" value="23S_rRNA_IVP_like"/>
    <property type="match status" value="1"/>
</dbReference>
<dbReference type="EMBL" id="FQTW01000007">
    <property type="protein sequence ID" value="SHE88517.1"/>
    <property type="molecule type" value="Genomic_DNA"/>
</dbReference>
<dbReference type="InterPro" id="IPR012657">
    <property type="entry name" value="23S_rRNA-intervening_sequence"/>
</dbReference>
<dbReference type="InterPro" id="IPR036583">
    <property type="entry name" value="23S_rRNA_IVS_sf"/>
</dbReference>
<dbReference type="SUPFAM" id="SSF158446">
    <property type="entry name" value="IVS-encoded protein-like"/>
    <property type="match status" value="1"/>
</dbReference>
<keyword evidence="2" id="KW-1185">Reference proteome</keyword>
<dbReference type="RefSeq" id="WP_073193369.1">
    <property type="nucleotide sequence ID" value="NZ_FQTW01000007.1"/>
</dbReference>
<dbReference type="OrthoDB" id="9811959at2"/>
<dbReference type="NCBIfam" id="TIGR02436">
    <property type="entry name" value="four helix bundle protein"/>
    <property type="match status" value="1"/>
</dbReference>
<dbReference type="PANTHER" id="PTHR38471">
    <property type="entry name" value="FOUR HELIX BUNDLE PROTEIN"/>
    <property type="match status" value="1"/>
</dbReference>
<accession>A0A1M4X512</accession>
<gene>
    <name evidence="1" type="ORF">SAMN05444278_107108</name>
</gene>
<protein>
    <submittedName>
        <fullName evidence="1">Four helix bundle protein</fullName>
    </submittedName>
</protein>
<dbReference type="Gene3D" id="1.20.1440.60">
    <property type="entry name" value="23S rRNA-intervening sequence"/>
    <property type="match status" value="1"/>
</dbReference>